<dbReference type="OrthoDB" id="757992at2"/>
<dbReference type="RefSeq" id="WP_147033214.1">
    <property type="nucleotide sequence ID" value="NZ_CP042436.1"/>
</dbReference>
<evidence type="ECO:0000313" key="1">
    <source>
        <dbReference type="EMBL" id="QEC64419.1"/>
    </source>
</evidence>
<sequence length="134" mass="14580">MKNLFLIACSLILLSACSKKEDVPPGQTFRNKNGLYVNFSNEKWYVTKDGTFATVNLKLAGTTNGDRITMRTSGDGLLLDNNLALKSGKFTTDGGIWFTHAAPDTGTLHGSTEITVYRGSDTLVVHLVSDDLSY</sequence>
<proteinExistence type="predicted"/>
<dbReference type="PROSITE" id="PS51257">
    <property type="entry name" value="PROKAR_LIPOPROTEIN"/>
    <property type="match status" value="1"/>
</dbReference>
<accession>A0A5B8UZI3</accession>
<dbReference type="KEGG" id="mgin:FRZ54_18170"/>
<protein>
    <submittedName>
        <fullName evidence="1">Uncharacterized protein</fullName>
    </submittedName>
</protein>
<dbReference type="EMBL" id="CP042436">
    <property type="protein sequence ID" value="QEC64419.1"/>
    <property type="molecule type" value="Genomic_DNA"/>
</dbReference>
<organism evidence="1 2">
    <name type="scientific">Mucilaginibacter ginsenosidivorans</name>
    <dbReference type="NCBI Taxonomy" id="398053"/>
    <lineage>
        <taxon>Bacteria</taxon>
        <taxon>Pseudomonadati</taxon>
        <taxon>Bacteroidota</taxon>
        <taxon>Sphingobacteriia</taxon>
        <taxon>Sphingobacteriales</taxon>
        <taxon>Sphingobacteriaceae</taxon>
        <taxon>Mucilaginibacter</taxon>
    </lineage>
</organism>
<dbReference type="AlphaFoldDB" id="A0A5B8UZI3"/>
<gene>
    <name evidence="1" type="ORF">FRZ54_18170</name>
</gene>
<name>A0A5B8UZI3_9SPHI</name>
<evidence type="ECO:0000313" key="2">
    <source>
        <dbReference type="Proteomes" id="UP000321479"/>
    </source>
</evidence>
<dbReference type="Proteomes" id="UP000321479">
    <property type="component" value="Chromosome"/>
</dbReference>
<reference evidence="1 2" key="1">
    <citation type="journal article" date="2017" name="Curr. Microbiol.">
        <title>Mucilaginibacter ginsenosidivorans sp. nov., Isolated from Soil of Ginseng Field.</title>
        <authorList>
            <person name="Kim M.M."/>
            <person name="Siddiqi M.Z."/>
            <person name="Im W.T."/>
        </authorList>
    </citation>
    <scope>NUCLEOTIDE SEQUENCE [LARGE SCALE GENOMIC DNA]</scope>
    <source>
        <strain evidence="1 2">Gsoil 3017</strain>
    </source>
</reference>
<keyword evidence="2" id="KW-1185">Reference proteome</keyword>